<evidence type="ECO:0000256" key="1">
    <source>
        <dbReference type="ARBA" id="ARBA00004651"/>
    </source>
</evidence>
<name>A0A0W8G7E3_9ZZZZ</name>
<evidence type="ECO:0000313" key="8">
    <source>
        <dbReference type="EMBL" id="KUG29067.1"/>
    </source>
</evidence>
<feature type="transmembrane region" description="Helical" evidence="7">
    <location>
        <begin position="57"/>
        <end position="80"/>
    </location>
</feature>
<feature type="transmembrane region" description="Helical" evidence="7">
    <location>
        <begin position="118"/>
        <end position="139"/>
    </location>
</feature>
<evidence type="ECO:0000256" key="5">
    <source>
        <dbReference type="ARBA" id="ARBA00022989"/>
    </source>
</evidence>
<feature type="transmembrane region" description="Helical" evidence="7">
    <location>
        <begin position="307"/>
        <end position="327"/>
    </location>
</feature>
<evidence type="ECO:0000256" key="4">
    <source>
        <dbReference type="ARBA" id="ARBA00022692"/>
    </source>
</evidence>
<keyword evidence="6 7" id="KW-0472">Membrane</keyword>
<dbReference type="InterPro" id="IPR005524">
    <property type="entry name" value="DUF318"/>
</dbReference>
<evidence type="ECO:0000256" key="6">
    <source>
        <dbReference type="ARBA" id="ARBA00023136"/>
    </source>
</evidence>
<accession>A0A0W8G7E3</accession>
<dbReference type="Pfam" id="PF03773">
    <property type="entry name" value="ArsP_1"/>
    <property type="match status" value="1"/>
</dbReference>
<dbReference type="PANTHER" id="PTHR34184">
    <property type="entry name" value="UPF0718 PROTEIN YCGR"/>
    <property type="match status" value="1"/>
</dbReference>
<evidence type="ECO:0000256" key="7">
    <source>
        <dbReference type="SAM" id="Phobius"/>
    </source>
</evidence>
<gene>
    <name evidence="8" type="ORF">ASZ90_001060</name>
</gene>
<feature type="transmembrane region" description="Helical" evidence="7">
    <location>
        <begin position="12"/>
        <end position="37"/>
    </location>
</feature>
<keyword evidence="3" id="KW-1003">Cell membrane</keyword>
<reference evidence="8" key="1">
    <citation type="journal article" date="2015" name="Proc. Natl. Acad. Sci. U.S.A.">
        <title>Networks of energetic and metabolic interactions define dynamics in microbial communities.</title>
        <authorList>
            <person name="Embree M."/>
            <person name="Liu J.K."/>
            <person name="Al-Bassam M.M."/>
            <person name="Zengler K."/>
        </authorList>
    </citation>
    <scope>NUCLEOTIDE SEQUENCE</scope>
</reference>
<feature type="transmembrane region" description="Helical" evidence="7">
    <location>
        <begin position="206"/>
        <end position="227"/>
    </location>
</feature>
<organism evidence="8">
    <name type="scientific">hydrocarbon metagenome</name>
    <dbReference type="NCBI Taxonomy" id="938273"/>
    <lineage>
        <taxon>unclassified sequences</taxon>
        <taxon>metagenomes</taxon>
        <taxon>ecological metagenomes</taxon>
    </lineage>
</organism>
<dbReference type="EMBL" id="LNQE01000137">
    <property type="protein sequence ID" value="KUG29067.1"/>
    <property type="molecule type" value="Genomic_DNA"/>
</dbReference>
<evidence type="ECO:0000256" key="3">
    <source>
        <dbReference type="ARBA" id="ARBA00022475"/>
    </source>
</evidence>
<protein>
    <submittedName>
        <fullName evidence="8">Putative permease</fullName>
    </submittedName>
</protein>
<proteinExistence type="inferred from homology"/>
<dbReference type="InterPro" id="IPR052923">
    <property type="entry name" value="UPF0718"/>
</dbReference>
<comment type="similarity">
    <text evidence="2">Belongs to the UPF0718 family.</text>
</comment>
<comment type="caution">
    <text evidence="8">The sequence shown here is derived from an EMBL/GenBank/DDBJ whole genome shotgun (WGS) entry which is preliminary data.</text>
</comment>
<dbReference type="AlphaFoldDB" id="A0A0W8G7E3"/>
<comment type="subcellular location">
    <subcellularLocation>
        <location evidence="1">Cell membrane</location>
        <topology evidence="1">Multi-pass membrane protein</topology>
    </subcellularLocation>
</comment>
<keyword evidence="4 7" id="KW-0812">Transmembrane</keyword>
<keyword evidence="5 7" id="KW-1133">Transmembrane helix</keyword>
<sequence>MFDASLDGLGFFALTATAIFLEAAPFLLLGSFLAALIECFVPPERMQRLFPKRAVPGVLAGLFAGLFLPVCECGIVPIVRRMLRKGVPPASAMTYMLAAPIVNPVVMASTYTAFQGDWFIVAARTAMGAVTALTVGLALSRLSARDILLHPAGHGPACACGCGHDHGGPNPGGTPDSGVAPDSGASTPACPPAGTRARIAAVCSHTVGEFLDMGGMLILGSLFAAAFKTLTPSTVLTLFETDPLLSIMAMMLLAILLSLCSEADAFVAASFTTFPASAKLAFLALGPMLDIKLAIMFQAVFTRRVVTALLVVPPVMVFVLSYALSLFGP</sequence>
<dbReference type="PANTHER" id="PTHR34184:SF4">
    <property type="entry name" value="UPF0718 PROTEIN YCGR"/>
    <property type="match status" value="1"/>
</dbReference>
<feature type="transmembrane region" description="Helical" evidence="7">
    <location>
        <begin position="247"/>
        <end position="268"/>
    </location>
</feature>
<evidence type="ECO:0000256" key="2">
    <source>
        <dbReference type="ARBA" id="ARBA00006386"/>
    </source>
</evidence>
<dbReference type="GO" id="GO:0005886">
    <property type="term" value="C:plasma membrane"/>
    <property type="evidence" value="ECO:0007669"/>
    <property type="project" value="UniProtKB-SubCell"/>
</dbReference>